<reference evidence="1" key="1">
    <citation type="submission" date="2022-04" db="EMBL/GenBank/DDBJ databases">
        <title>Genome of the entomopathogenic fungus Entomophthora muscae.</title>
        <authorList>
            <person name="Elya C."/>
            <person name="Lovett B.R."/>
            <person name="Lee E."/>
            <person name="Macias A.M."/>
            <person name="Hajek A.E."/>
            <person name="De Bivort B.L."/>
            <person name="Kasson M.T."/>
            <person name="De Fine Licht H.H."/>
            <person name="Stajich J.E."/>
        </authorList>
    </citation>
    <scope>NUCLEOTIDE SEQUENCE</scope>
    <source>
        <strain evidence="1">Berkeley</strain>
    </source>
</reference>
<name>A0ACC2T8V7_9FUNG</name>
<proteinExistence type="predicted"/>
<accession>A0ACC2T8V7</accession>
<dbReference type="Proteomes" id="UP001165960">
    <property type="component" value="Unassembled WGS sequence"/>
</dbReference>
<keyword evidence="2" id="KW-1185">Reference proteome</keyword>
<protein>
    <submittedName>
        <fullName evidence="1">Uncharacterized protein</fullName>
    </submittedName>
</protein>
<evidence type="ECO:0000313" key="1">
    <source>
        <dbReference type="EMBL" id="KAJ9071093.1"/>
    </source>
</evidence>
<comment type="caution">
    <text evidence="1">The sequence shown here is derived from an EMBL/GenBank/DDBJ whole genome shotgun (WGS) entry which is preliminary data.</text>
</comment>
<sequence length="216" mass="24935">MPANFVAPPPILENENCVTSQCPEFYAEDALMLSQDIYLGFEATFIGEVQGCFFHFRQALIKHPKSEKELFEKYLNNGKGKCRFTLIQLAALAFVRPEHTRIGFEALLEDAYVKKCSTIFKGYLEYFERQWVGKKVTARRGKSGATAPWNCQSACIKGEMKKSSSLKFNKFFQKPQEEQARTVSKFQDLANWVTPKKRKSKEQDYQEDVQKVVKKM</sequence>
<gene>
    <name evidence="1" type="ORF">DSO57_1000768</name>
</gene>
<organism evidence="1 2">
    <name type="scientific">Entomophthora muscae</name>
    <dbReference type="NCBI Taxonomy" id="34485"/>
    <lineage>
        <taxon>Eukaryota</taxon>
        <taxon>Fungi</taxon>
        <taxon>Fungi incertae sedis</taxon>
        <taxon>Zoopagomycota</taxon>
        <taxon>Entomophthoromycotina</taxon>
        <taxon>Entomophthoromycetes</taxon>
        <taxon>Entomophthorales</taxon>
        <taxon>Entomophthoraceae</taxon>
        <taxon>Entomophthora</taxon>
    </lineage>
</organism>
<evidence type="ECO:0000313" key="2">
    <source>
        <dbReference type="Proteomes" id="UP001165960"/>
    </source>
</evidence>
<dbReference type="EMBL" id="QTSX02003552">
    <property type="protein sequence ID" value="KAJ9071093.1"/>
    <property type="molecule type" value="Genomic_DNA"/>
</dbReference>